<evidence type="ECO:0000256" key="1">
    <source>
        <dbReference type="SAM" id="MobiDB-lite"/>
    </source>
</evidence>
<reference evidence="3 4" key="1">
    <citation type="submission" date="2018-06" db="EMBL/GenBank/DDBJ databases">
        <authorList>
            <consortium name="Pathogen Informatics"/>
            <person name="Doyle S."/>
        </authorList>
    </citation>
    <scope>NUCLEOTIDE SEQUENCE [LARGE SCALE GENOMIC DNA]</scope>
    <source>
        <strain evidence="3 4">NCTC13645</strain>
    </source>
</reference>
<keyword evidence="2" id="KW-0812">Transmembrane</keyword>
<keyword evidence="2" id="KW-0472">Membrane</keyword>
<proteinExistence type="predicted"/>
<feature type="region of interest" description="Disordered" evidence="1">
    <location>
        <begin position="75"/>
        <end position="100"/>
    </location>
</feature>
<dbReference type="STRING" id="1629.IV50_GL001461"/>
<dbReference type="AlphaFoldDB" id="A0A380P9S0"/>
<dbReference type="Proteomes" id="UP000254621">
    <property type="component" value="Unassembled WGS sequence"/>
</dbReference>
<name>A0A380P9S0_WEIVI</name>
<sequence>MAKYYSNPNIQPLNDAGQRALEIQRRTIEHQRKIHRKRRIVCATMILLLTIIFTWQYQTRYQRYVAAEQTTAKTQASLDKAKETNQSLKQTKKKLKAVTT</sequence>
<organism evidence="3 4">
    <name type="scientific">Weissella viridescens</name>
    <name type="common">Lactobacillus viridescens</name>
    <dbReference type="NCBI Taxonomy" id="1629"/>
    <lineage>
        <taxon>Bacteria</taxon>
        <taxon>Bacillati</taxon>
        <taxon>Bacillota</taxon>
        <taxon>Bacilli</taxon>
        <taxon>Lactobacillales</taxon>
        <taxon>Lactobacillaceae</taxon>
        <taxon>Weissella</taxon>
    </lineage>
</organism>
<evidence type="ECO:0008006" key="5">
    <source>
        <dbReference type="Google" id="ProtNLM"/>
    </source>
</evidence>
<protein>
    <recommendedName>
        <fullName evidence="5">Cell division protein FtsL</fullName>
    </recommendedName>
</protein>
<accession>A0A380P9S0</accession>
<gene>
    <name evidence="3" type="ORF">NCTC13645_02751</name>
</gene>
<feature type="transmembrane region" description="Helical" evidence="2">
    <location>
        <begin position="40"/>
        <end position="57"/>
    </location>
</feature>
<evidence type="ECO:0000313" key="3">
    <source>
        <dbReference type="EMBL" id="SUP61584.1"/>
    </source>
</evidence>
<feature type="compositionally biased region" description="Basic residues" evidence="1">
    <location>
        <begin position="90"/>
        <end position="100"/>
    </location>
</feature>
<keyword evidence="2" id="KW-1133">Transmembrane helix</keyword>
<evidence type="ECO:0000256" key="2">
    <source>
        <dbReference type="SAM" id="Phobius"/>
    </source>
</evidence>
<dbReference type="EMBL" id="UHIV01000009">
    <property type="protein sequence ID" value="SUP61584.1"/>
    <property type="molecule type" value="Genomic_DNA"/>
</dbReference>
<evidence type="ECO:0000313" key="4">
    <source>
        <dbReference type="Proteomes" id="UP000254621"/>
    </source>
</evidence>